<feature type="compositionally biased region" description="Low complexity" evidence="1">
    <location>
        <begin position="462"/>
        <end position="473"/>
    </location>
</feature>
<dbReference type="EMBL" id="JARJCW010000159">
    <property type="protein sequence ID" value="KAJ7190022.1"/>
    <property type="molecule type" value="Genomic_DNA"/>
</dbReference>
<accession>A0AAD6ULX0</accession>
<gene>
    <name evidence="2" type="ORF">GGX14DRAFT_580181</name>
</gene>
<comment type="caution">
    <text evidence="2">The sequence shown here is derived from an EMBL/GenBank/DDBJ whole genome shotgun (WGS) entry which is preliminary data.</text>
</comment>
<feature type="region of interest" description="Disordered" evidence="1">
    <location>
        <begin position="635"/>
        <end position="657"/>
    </location>
</feature>
<keyword evidence="3" id="KW-1185">Reference proteome</keyword>
<proteinExistence type="predicted"/>
<organism evidence="2 3">
    <name type="scientific">Mycena pura</name>
    <dbReference type="NCBI Taxonomy" id="153505"/>
    <lineage>
        <taxon>Eukaryota</taxon>
        <taxon>Fungi</taxon>
        <taxon>Dikarya</taxon>
        <taxon>Basidiomycota</taxon>
        <taxon>Agaricomycotina</taxon>
        <taxon>Agaricomycetes</taxon>
        <taxon>Agaricomycetidae</taxon>
        <taxon>Agaricales</taxon>
        <taxon>Marasmiineae</taxon>
        <taxon>Mycenaceae</taxon>
        <taxon>Mycena</taxon>
    </lineage>
</organism>
<evidence type="ECO:0000256" key="1">
    <source>
        <dbReference type="SAM" id="MobiDB-lite"/>
    </source>
</evidence>
<dbReference type="AlphaFoldDB" id="A0AAD6ULX0"/>
<feature type="region of interest" description="Disordered" evidence="1">
    <location>
        <begin position="451"/>
        <end position="507"/>
    </location>
</feature>
<evidence type="ECO:0000313" key="3">
    <source>
        <dbReference type="Proteomes" id="UP001219525"/>
    </source>
</evidence>
<name>A0AAD6ULX0_9AGAR</name>
<evidence type="ECO:0000313" key="2">
    <source>
        <dbReference type="EMBL" id="KAJ7190022.1"/>
    </source>
</evidence>
<feature type="region of interest" description="Disordered" evidence="1">
    <location>
        <begin position="1"/>
        <end position="35"/>
    </location>
</feature>
<sequence>MSSSDDSAPLLPLFSSPRSAPAPLGSSAGSSHSSPPLECFVMPPIPPPNCPLRVTRDILGRPQLPHVSDHPLPADHERSRKLTKSRIDVLAKCASCAERAVECEFSECGIPCPPCAVLGIPDCDYTDPYFFVANLAYRRDLYLHDERAILCAAVHDNFLAPAQFDREYERAAAWFYSAAQGAISRFMINSNATAGLVLRGYQHLAESSTDAGLLSRFLTLGHEVRVHPSVLQTVANRLHTIYNALLGDQCLVSVEQCARLFNVRVTDTFTVPVFHCLARAMLLRRPYLPPRYKSATFNSVVQHLSPRLFLPTSAGSVNMSPFDSPRLSASDEDVIRKLYKTVCATRYDDPVDQDAFLVASANSLLHFRPFIASFALNPEFAKCVLTIRSQLKSNYARLGSSPSDVFTALQDFAGEIAIKRQLYRDRIHARTSRARAAEGAATRAERRAALEHAAHVQKQQLPSPDSDSVSIPSRSEDSAVEALSGATKFPPIPVASSGSDPTMAAGPAPVQGLLSPLPVLENLMISLHVSDTPSVPVASPLSPNLSLPDLAPIASRHSRVPLISALGRQRQTILPRPVRGHAVTCNPPNSPNTAVPVQQPLNLARHLLQPNYVADWLASSPPFTAYRARRHKYPGSFKYSKKPKPAPRAPPHKNRKRKRCYYCAASNHLIALCPMREHID</sequence>
<reference evidence="2" key="1">
    <citation type="submission" date="2023-03" db="EMBL/GenBank/DDBJ databases">
        <title>Massive genome expansion in bonnet fungi (Mycena s.s.) driven by repeated elements and novel gene families across ecological guilds.</title>
        <authorList>
            <consortium name="Lawrence Berkeley National Laboratory"/>
            <person name="Harder C.B."/>
            <person name="Miyauchi S."/>
            <person name="Viragh M."/>
            <person name="Kuo A."/>
            <person name="Thoen E."/>
            <person name="Andreopoulos B."/>
            <person name="Lu D."/>
            <person name="Skrede I."/>
            <person name="Drula E."/>
            <person name="Henrissat B."/>
            <person name="Morin E."/>
            <person name="Kohler A."/>
            <person name="Barry K."/>
            <person name="LaButti K."/>
            <person name="Morin E."/>
            <person name="Salamov A."/>
            <person name="Lipzen A."/>
            <person name="Mereny Z."/>
            <person name="Hegedus B."/>
            <person name="Baldrian P."/>
            <person name="Stursova M."/>
            <person name="Weitz H."/>
            <person name="Taylor A."/>
            <person name="Grigoriev I.V."/>
            <person name="Nagy L.G."/>
            <person name="Martin F."/>
            <person name="Kauserud H."/>
        </authorList>
    </citation>
    <scope>NUCLEOTIDE SEQUENCE</scope>
    <source>
        <strain evidence="2">9144</strain>
    </source>
</reference>
<dbReference type="Proteomes" id="UP001219525">
    <property type="component" value="Unassembled WGS sequence"/>
</dbReference>
<protein>
    <submittedName>
        <fullName evidence="2">Uncharacterized protein</fullName>
    </submittedName>
</protein>